<proteinExistence type="predicted"/>
<protein>
    <submittedName>
        <fullName evidence="2">Uncharacterized protein</fullName>
    </submittedName>
</protein>
<organism evidence="2 3">
    <name type="scientific">Stylosanthes scabra</name>
    <dbReference type="NCBI Taxonomy" id="79078"/>
    <lineage>
        <taxon>Eukaryota</taxon>
        <taxon>Viridiplantae</taxon>
        <taxon>Streptophyta</taxon>
        <taxon>Embryophyta</taxon>
        <taxon>Tracheophyta</taxon>
        <taxon>Spermatophyta</taxon>
        <taxon>Magnoliopsida</taxon>
        <taxon>eudicotyledons</taxon>
        <taxon>Gunneridae</taxon>
        <taxon>Pentapetalae</taxon>
        <taxon>rosids</taxon>
        <taxon>fabids</taxon>
        <taxon>Fabales</taxon>
        <taxon>Fabaceae</taxon>
        <taxon>Papilionoideae</taxon>
        <taxon>50 kb inversion clade</taxon>
        <taxon>dalbergioids sensu lato</taxon>
        <taxon>Dalbergieae</taxon>
        <taxon>Pterocarpus clade</taxon>
        <taxon>Stylosanthes</taxon>
    </lineage>
</organism>
<feature type="compositionally biased region" description="Polar residues" evidence="1">
    <location>
        <begin position="83"/>
        <end position="92"/>
    </location>
</feature>
<reference evidence="2 3" key="1">
    <citation type="journal article" date="2023" name="Plants (Basel)">
        <title>Bridging the Gap: Combining Genomics and Transcriptomics Approaches to Understand Stylosanthes scabra, an Orphan Legume from the Brazilian Caatinga.</title>
        <authorList>
            <person name="Ferreira-Neto J.R.C."/>
            <person name="da Silva M.D."/>
            <person name="Binneck E."/>
            <person name="de Melo N.F."/>
            <person name="da Silva R.H."/>
            <person name="de Melo A.L.T.M."/>
            <person name="Pandolfi V."/>
            <person name="Bustamante F.O."/>
            <person name="Brasileiro-Vidal A.C."/>
            <person name="Benko-Iseppon A.M."/>
        </authorList>
    </citation>
    <scope>NUCLEOTIDE SEQUENCE [LARGE SCALE GENOMIC DNA]</scope>
    <source>
        <tissue evidence="2">Leaves</tissue>
    </source>
</reference>
<name>A0ABU6SSI3_9FABA</name>
<dbReference type="EMBL" id="JASCZI010061557">
    <property type="protein sequence ID" value="MED6139001.1"/>
    <property type="molecule type" value="Genomic_DNA"/>
</dbReference>
<feature type="region of interest" description="Disordered" evidence="1">
    <location>
        <begin position="52"/>
        <end position="92"/>
    </location>
</feature>
<evidence type="ECO:0000313" key="3">
    <source>
        <dbReference type="Proteomes" id="UP001341840"/>
    </source>
</evidence>
<evidence type="ECO:0000256" key="1">
    <source>
        <dbReference type="SAM" id="MobiDB-lite"/>
    </source>
</evidence>
<gene>
    <name evidence="2" type="ORF">PIB30_079794</name>
</gene>
<sequence>MNNSLPIGTNLQKIRGRNQLIFKQQHASPELLLQKAQQLLGEAASSIAASCLVPSPAPGSQSPNSWNPLQMANTRSDGHVYGSTASSPMLFS</sequence>
<evidence type="ECO:0000313" key="2">
    <source>
        <dbReference type="EMBL" id="MED6139001.1"/>
    </source>
</evidence>
<comment type="caution">
    <text evidence="2">The sequence shown here is derived from an EMBL/GenBank/DDBJ whole genome shotgun (WGS) entry which is preliminary data.</text>
</comment>
<accession>A0ABU6SSI3</accession>
<feature type="compositionally biased region" description="Polar residues" evidence="1">
    <location>
        <begin position="58"/>
        <end position="75"/>
    </location>
</feature>
<keyword evidence="3" id="KW-1185">Reference proteome</keyword>
<dbReference type="Proteomes" id="UP001341840">
    <property type="component" value="Unassembled WGS sequence"/>
</dbReference>